<sequence>KGISKALIRRLKPWAGFAKICETFSALLEGNVDWIAKMEFYQPAFKAYCRQEKAALGLQWPRNQVL</sequence>
<feature type="non-terminal residue" evidence="1">
    <location>
        <position position="1"/>
    </location>
</feature>
<dbReference type="EMBL" id="SWJQ01000028">
    <property type="protein sequence ID" value="TRZ25288.1"/>
    <property type="molecule type" value="Genomic_DNA"/>
</dbReference>
<evidence type="ECO:0000313" key="1">
    <source>
        <dbReference type="EMBL" id="TRZ25288.1"/>
    </source>
</evidence>
<reference evidence="1" key="1">
    <citation type="submission" date="2019-04" db="EMBL/GenBank/DDBJ databases">
        <title>Genome assembly of Zosterops borbonicus 15179.</title>
        <authorList>
            <person name="Leroy T."/>
            <person name="Anselmetti Y."/>
            <person name="Tilak M.-K."/>
            <person name="Nabholz B."/>
        </authorList>
    </citation>
    <scope>NUCLEOTIDE SEQUENCE</scope>
    <source>
        <strain evidence="1">HGM_15179</strain>
        <tissue evidence="1">Muscle</tissue>
    </source>
</reference>
<accession>A0A8K1GVT9</accession>
<keyword evidence="2" id="KW-1185">Reference proteome</keyword>
<protein>
    <submittedName>
        <fullName evidence="1">Uncharacterized protein</fullName>
    </submittedName>
</protein>
<comment type="caution">
    <text evidence="1">The sequence shown here is derived from an EMBL/GenBank/DDBJ whole genome shotgun (WGS) entry which is preliminary data.</text>
</comment>
<proteinExistence type="predicted"/>
<evidence type="ECO:0000313" key="2">
    <source>
        <dbReference type="Proteomes" id="UP000796761"/>
    </source>
</evidence>
<dbReference type="Proteomes" id="UP000796761">
    <property type="component" value="Unassembled WGS sequence"/>
</dbReference>
<gene>
    <name evidence="1" type="ORF">HGM15179_001785</name>
</gene>
<feature type="non-terminal residue" evidence="1">
    <location>
        <position position="66"/>
    </location>
</feature>
<name>A0A8K1GVT9_9PASS</name>
<dbReference type="AlphaFoldDB" id="A0A8K1GVT9"/>
<organism evidence="1 2">
    <name type="scientific">Zosterops borbonicus</name>
    <dbReference type="NCBI Taxonomy" id="364589"/>
    <lineage>
        <taxon>Eukaryota</taxon>
        <taxon>Metazoa</taxon>
        <taxon>Chordata</taxon>
        <taxon>Craniata</taxon>
        <taxon>Vertebrata</taxon>
        <taxon>Euteleostomi</taxon>
        <taxon>Archelosauria</taxon>
        <taxon>Archosauria</taxon>
        <taxon>Dinosauria</taxon>
        <taxon>Saurischia</taxon>
        <taxon>Theropoda</taxon>
        <taxon>Coelurosauria</taxon>
        <taxon>Aves</taxon>
        <taxon>Neognathae</taxon>
        <taxon>Neoaves</taxon>
        <taxon>Telluraves</taxon>
        <taxon>Australaves</taxon>
        <taxon>Passeriformes</taxon>
        <taxon>Sylvioidea</taxon>
        <taxon>Zosteropidae</taxon>
        <taxon>Zosterops</taxon>
    </lineage>
</organism>